<dbReference type="Proteomes" id="UP000568022">
    <property type="component" value="Unassembled WGS sequence"/>
</dbReference>
<keyword evidence="2" id="KW-1185">Reference proteome</keyword>
<accession>A0A7W8BVA5</accession>
<protein>
    <submittedName>
        <fullName evidence="1">N-acetylglucosamine-6-phosphate deacetylase</fullName>
    </submittedName>
</protein>
<sequence>MSQSFLYHFHGLGEVDFSDMSAADLPMLEKLSEERGLEIVPTVYLRRPALGSFEELVQAYGAYRAQVPGTRIRGFAVEGPMLGPEGGIPRAGVWTPTVQEWQRLAALGAHGLRYIVMAPDAMELDEEIASGFTFGDLLAGFYDHGCRVALGHFHRDAPERSARRMRAVIDFLHARYESSPYLILTDHLYNDMPRNFRHAYRSAEERALRAAQLPALLDRPWTREGLAGLLGPVPAQMIHAAQDGKLFPCINFDGYHVDLDIVRKTLDYLGSDKMIVLTDHTEIPTMAREPLVDDGSLLWRRDDGKVAAGQSGPDRQRQNMASIGLTEQQIDQMFWHNPRNAIQYTVTHR</sequence>
<evidence type="ECO:0000313" key="2">
    <source>
        <dbReference type="Proteomes" id="UP000568022"/>
    </source>
</evidence>
<comment type="caution">
    <text evidence="1">The sequence shown here is derived from an EMBL/GenBank/DDBJ whole genome shotgun (WGS) entry which is preliminary data.</text>
</comment>
<dbReference type="EMBL" id="JACHJE010000047">
    <property type="protein sequence ID" value="MBB5130312.1"/>
    <property type="molecule type" value="Genomic_DNA"/>
</dbReference>
<gene>
    <name evidence="1" type="ORF">FHS32_007111</name>
</gene>
<dbReference type="Gene3D" id="3.20.20.140">
    <property type="entry name" value="Metal-dependent hydrolases"/>
    <property type="match status" value="1"/>
</dbReference>
<dbReference type="SUPFAM" id="SSF51556">
    <property type="entry name" value="Metallo-dependent hydrolases"/>
    <property type="match status" value="1"/>
</dbReference>
<organism evidence="1 2">
    <name type="scientific">Streptomyces griseoloalbus</name>
    <dbReference type="NCBI Taxonomy" id="67303"/>
    <lineage>
        <taxon>Bacteria</taxon>
        <taxon>Bacillati</taxon>
        <taxon>Actinomycetota</taxon>
        <taxon>Actinomycetes</taxon>
        <taxon>Kitasatosporales</taxon>
        <taxon>Streptomycetaceae</taxon>
        <taxon>Streptomyces</taxon>
    </lineage>
</organism>
<reference evidence="1 2" key="1">
    <citation type="submission" date="2020-08" db="EMBL/GenBank/DDBJ databases">
        <title>Genomic Encyclopedia of Type Strains, Phase III (KMG-III): the genomes of soil and plant-associated and newly described type strains.</title>
        <authorList>
            <person name="Whitman W."/>
        </authorList>
    </citation>
    <scope>NUCLEOTIDE SEQUENCE [LARGE SCALE GENOMIC DNA]</scope>
    <source>
        <strain evidence="1 2">CECT 3226</strain>
    </source>
</reference>
<evidence type="ECO:0000313" key="1">
    <source>
        <dbReference type="EMBL" id="MBB5130312.1"/>
    </source>
</evidence>
<dbReference type="InterPro" id="IPR032466">
    <property type="entry name" value="Metal_Hydrolase"/>
</dbReference>
<dbReference type="AlphaFoldDB" id="A0A7W8BVA5"/>
<name>A0A7W8BVA5_9ACTN</name>
<proteinExistence type="predicted"/>